<dbReference type="InterPro" id="IPR036291">
    <property type="entry name" value="NAD(P)-bd_dom_sf"/>
</dbReference>
<dbReference type="Pfam" id="PF13460">
    <property type="entry name" value="NAD_binding_10"/>
    <property type="match status" value="1"/>
</dbReference>
<evidence type="ECO:0000313" key="2">
    <source>
        <dbReference type="EMBL" id="RFS26609.1"/>
    </source>
</evidence>
<protein>
    <submittedName>
        <fullName evidence="2">NAD-dependent dehydratase</fullName>
    </submittedName>
</protein>
<dbReference type="CDD" id="cd05267">
    <property type="entry name" value="SDR_a6"/>
    <property type="match status" value="1"/>
</dbReference>
<dbReference type="Proteomes" id="UP000260644">
    <property type="component" value="Unassembled WGS sequence"/>
</dbReference>
<dbReference type="EMBL" id="QPMM01000001">
    <property type="protein sequence ID" value="RFS26609.1"/>
    <property type="molecule type" value="Genomic_DNA"/>
</dbReference>
<feature type="domain" description="NAD(P)-binding" evidence="1">
    <location>
        <begin position="8"/>
        <end position="188"/>
    </location>
</feature>
<evidence type="ECO:0000313" key="3">
    <source>
        <dbReference type="Proteomes" id="UP000260644"/>
    </source>
</evidence>
<gene>
    <name evidence="2" type="ORF">DVR12_02140</name>
</gene>
<sequence>MKKVLILGASGQIAQQAIPLFLKEKNIGLTLFARHPKKIEHFKAENVEILKGDVMHFEELKKAIDGQNVVYANLAGDIDKQAANIIKAMDETKVKRLIFITSLGIYDEVPGAFGKWNHKMIDQYLKPYIKAAQIIEASDLDYTILRPAWLTDNDEIDYEITQKGEPFKGTEVSRKSVAALIVKMVHSPKLGIRESWGVNKPNTDGDKPSWY</sequence>
<dbReference type="SUPFAM" id="SSF51735">
    <property type="entry name" value="NAD(P)-binding Rossmann-fold domains"/>
    <property type="match status" value="1"/>
</dbReference>
<dbReference type="OrthoDB" id="9790734at2"/>
<proteinExistence type="predicted"/>
<dbReference type="InterPro" id="IPR016040">
    <property type="entry name" value="NAD(P)-bd_dom"/>
</dbReference>
<name>A0A3E1YGU1_9BACT</name>
<accession>A0A3E1YGU1</accession>
<evidence type="ECO:0000259" key="1">
    <source>
        <dbReference type="Pfam" id="PF13460"/>
    </source>
</evidence>
<reference evidence="2 3" key="1">
    <citation type="submission" date="2018-07" db="EMBL/GenBank/DDBJ databases">
        <title>Chitinophaga K2CV101002-2 sp. nov., isolated from a monsoon evergreen broad-leaved forest soil.</title>
        <authorList>
            <person name="Lv Y."/>
        </authorList>
    </citation>
    <scope>NUCLEOTIDE SEQUENCE [LARGE SCALE GENOMIC DNA]</scope>
    <source>
        <strain evidence="2 3">GDMCC 1.1288</strain>
    </source>
</reference>
<dbReference type="PANTHER" id="PTHR15020:SF50">
    <property type="entry name" value="UPF0659 PROTEIN YMR090W"/>
    <property type="match status" value="1"/>
</dbReference>
<comment type="caution">
    <text evidence="2">The sequence shown here is derived from an EMBL/GenBank/DDBJ whole genome shotgun (WGS) entry which is preliminary data.</text>
</comment>
<dbReference type="RefSeq" id="WP_116973800.1">
    <property type="nucleotide sequence ID" value="NZ_QPMM01000001.1"/>
</dbReference>
<keyword evidence="3" id="KW-1185">Reference proteome</keyword>
<dbReference type="AlphaFoldDB" id="A0A3E1YGU1"/>
<dbReference type="PANTHER" id="PTHR15020">
    <property type="entry name" value="FLAVIN REDUCTASE-RELATED"/>
    <property type="match status" value="1"/>
</dbReference>
<dbReference type="Gene3D" id="3.40.50.720">
    <property type="entry name" value="NAD(P)-binding Rossmann-like Domain"/>
    <property type="match status" value="1"/>
</dbReference>
<organism evidence="2 3">
    <name type="scientific">Chitinophaga silvatica</name>
    <dbReference type="NCBI Taxonomy" id="2282649"/>
    <lineage>
        <taxon>Bacteria</taxon>
        <taxon>Pseudomonadati</taxon>
        <taxon>Bacteroidota</taxon>
        <taxon>Chitinophagia</taxon>
        <taxon>Chitinophagales</taxon>
        <taxon>Chitinophagaceae</taxon>
        <taxon>Chitinophaga</taxon>
    </lineage>
</organism>